<dbReference type="EMBL" id="CAXHTA020000006">
    <property type="protein sequence ID" value="CAL5222213.1"/>
    <property type="molecule type" value="Genomic_DNA"/>
</dbReference>
<organism evidence="2 3">
    <name type="scientific">Coccomyxa viridis</name>
    <dbReference type="NCBI Taxonomy" id="1274662"/>
    <lineage>
        <taxon>Eukaryota</taxon>
        <taxon>Viridiplantae</taxon>
        <taxon>Chlorophyta</taxon>
        <taxon>core chlorophytes</taxon>
        <taxon>Trebouxiophyceae</taxon>
        <taxon>Trebouxiophyceae incertae sedis</taxon>
        <taxon>Coccomyxaceae</taxon>
        <taxon>Coccomyxa</taxon>
    </lineage>
</organism>
<dbReference type="Proteomes" id="UP001497392">
    <property type="component" value="Unassembled WGS sequence"/>
</dbReference>
<keyword evidence="3" id="KW-1185">Reference proteome</keyword>
<feature type="region of interest" description="Disordered" evidence="1">
    <location>
        <begin position="234"/>
        <end position="308"/>
    </location>
</feature>
<sequence length="308" mass="34694">MGASESAERDYLQDQAFWEHKAAVKAAAEERLRMSLYRSPGKVPTYREEVQLVEGQRTVHRAAAKLAEIESEARFQDEQMRRLEAMPEVERPWTIAALSITDEAADNARRRQHAAADDLNRSLITEGAQHRCEEQEREKATTRSATLQEESFFNRGAASEEWIAPERRVRHINVPAVRASHMPWLASQPSTPARARQVEVPADRISHMPWLASQPSTPAIARRVDVPANRISHMPWLGSEPSTPGSARRANAPAGRNSRAPWLPSEPSTPTAAKGTKAVRQQRDVAHMRAHSRPLWAWDAEPVQKSRR</sequence>
<evidence type="ECO:0000313" key="2">
    <source>
        <dbReference type="EMBL" id="CAL5222213.1"/>
    </source>
</evidence>
<name>A0ABP1FQJ8_9CHLO</name>
<accession>A0ABP1FQJ8</accession>
<comment type="caution">
    <text evidence="2">The sequence shown here is derived from an EMBL/GenBank/DDBJ whole genome shotgun (WGS) entry which is preliminary data.</text>
</comment>
<gene>
    <name evidence="2" type="primary">g4545</name>
    <name evidence="2" type="ORF">VP750_LOCUS3872</name>
</gene>
<evidence type="ECO:0000313" key="3">
    <source>
        <dbReference type="Proteomes" id="UP001497392"/>
    </source>
</evidence>
<evidence type="ECO:0000256" key="1">
    <source>
        <dbReference type="SAM" id="MobiDB-lite"/>
    </source>
</evidence>
<protein>
    <submittedName>
        <fullName evidence="2">G4545 protein</fullName>
    </submittedName>
</protein>
<proteinExistence type="predicted"/>
<reference evidence="2 3" key="1">
    <citation type="submission" date="2024-06" db="EMBL/GenBank/DDBJ databases">
        <authorList>
            <person name="Kraege A."/>
            <person name="Thomma B."/>
        </authorList>
    </citation>
    <scope>NUCLEOTIDE SEQUENCE [LARGE SCALE GENOMIC DNA]</scope>
</reference>